<protein>
    <submittedName>
        <fullName evidence="1">Uncharacterized protein</fullName>
    </submittedName>
</protein>
<dbReference type="EMBL" id="JAIWYP010000002">
    <property type="protein sequence ID" value="KAH3872205.1"/>
    <property type="molecule type" value="Genomic_DNA"/>
</dbReference>
<proteinExistence type="predicted"/>
<keyword evidence="2" id="KW-1185">Reference proteome</keyword>
<reference evidence="1" key="2">
    <citation type="submission" date="2020-11" db="EMBL/GenBank/DDBJ databases">
        <authorList>
            <person name="McCartney M.A."/>
            <person name="Auch B."/>
            <person name="Kono T."/>
            <person name="Mallez S."/>
            <person name="Becker A."/>
            <person name="Gohl D.M."/>
            <person name="Silverstein K.A.T."/>
            <person name="Koren S."/>
            <person name="Bechman K.B."/>
            <person name="Herman A."/>
            <person name="Abrahante J.E."/>
            <person name="Garbe J."/>
        </authorList>
    </citation>
    <scope>NUCLEOTIDE SEQUENCE</scope>
    <source>
        <strain evidence="1">Duluth1</strain>
        <tissue evidence="1">Whole animal</tissue>
    </source>
</reference>
<evidence type="ECO:0000313" key="2">
    <source>
        <dbReference type="Proteomes" id="UP000828390"/>
    </source>
</evidence>
<name>A0A9D4RMY8_DREPO</name>
<gene>
    <name evidence="1" type="ORF">DPMN_035420</name>
</gene>
<evidence type="ECO:0000313" key="1">
    <source>
        <dbReference type="EMBL" id="KAH3872205.1"/>
    </source>
</evidence>
<comment type="caution">
    <text evidence="1">The sequence shown here is derived from an EMBL/GenBank/DDBJ whole genome shotgun (WGS) entry which is preliminary data.</text>
</comment>
<accession>A0A9D4RMY8</accession>
<dbReference type="Proteomes" id="UP000828390">
    <property type="component" value="Unassembled WGS sequence"/>
</dbReference>
<dbReference type="AlphaFoldDB" id="A0A9D4RMY8"/>
<sequence>MYIQPRPSSYEESQISWMYLNDSQLANDPLVDEKIAKAAVTALQNFANGWQIREPPVLSRGRFSSATFAVCIAGSVFQILPI</sequence>
<organism evidence="1 2">
    <name type="scientific">Dreissena polymorpha</name>
    <name type="common">Zebra mussel</name>
    <name type="synonym">Mytilus polymorpha</name>
    <dbReference type="NCBI Taxonomy" id="45954"/>
    <lineage>
        <taxon>Eukaryota</taxon>
        <taxon>Metazoa</taxon>
        <taxon>Spiralia</taxon>
        <taxon>Lophotrochozoa</taxon>
        <taxon>Mollusca</taxon>
        <taxon>Bivalvia</taxon>
        <taxon>Autobranchia</taxon>
        <taxon>Heteroconchia</taxon>
        <taxon>Euheterodonta</taxon>
        <taxon>Imparidentia</taxon>
        <taxon>Neoheterodontei</taxon>
        <taxon>Myida</taxon>
        <taxon>Dreissenoidea</taxon>
        <taxon>Dreissenidae</taxon>
        <taxon>Dreissena</taxon>
    </lineage>
</organism>
<reference evidence="1" key="1">
    <citation type="journal article" date="2019" name="bioRxiv">
        <title>The Genome of the Zebra Mussel, Dreissena polymorpha: A Resource for Invasive Species Research.</title>
        <authorList>
            <person name="McCartney M.A."/>
            <person name="Auch B."/>
            <person name="Kono T."/>
            <person name="Mallez S."/>
            <person name="Zhang Y."/>
            <person name="Obille A."/>
            <person name="Becker A."/>
            <person name="Abrahante J.E."/>
            <person name="Garbe J."/>
            <person name="Badalamenti J.P."/>
            <person name="Herman A."/>
            <person name="Mangelson H."/>
            <person name="Liachko I."/>
            <person name="Sullivan S."/>
            <person name="Sone E.D."/>
            <person name="Koren S."/>
            <person name="Silverstein K.A.T."/>
            <person name="Beckman K.B."/>
            <person name="Gohl D.M."/>
        </authorList>
    </citation>
    <scope>NUCLEOTIDE SEQUENCE</scope>
    <source>
        <strain evidence="1">Duluth1</strain>
        <tissue evidence="1">Whole animal</tissue>
    </source>
</reference>